<organism evidence="2 3">
    <name type="scientific">Hyphomicrobium sulfonivorans</name>
    <dbReference type="NCBI Taxonomy" id="121290"/>
    <lineage>
        <taxon>Bacteria</taxon>
        <taxon>Pseudomonadati</taxon>
        <taxon>Pseudomonadota</taxon>
        <taxon>Alphaproteobacteria</taxon>
        <taxon>Hyphomicrobiales</taxon>
        <taxon>Hyphomicrobiaceae</taxon>
        <taxon>Hyphomicrobium</taxon>
    </lineage>
</organism>
<gene>
    <name evidence="2" type="ORF">APY04_1762</name>
</gene>
<dbReference type="NCBIfam" id="TIGR02218">
    <property type="entry name" value="phg_TIGR02218"/>
    <property type="match status" value="1"/>
</dbReference>
<evidence type="ECO:0000259" key="1">
    <source>
        <dbReference type="Pfam" id="PF09356"/>
    </source>
</evidence>
<dbReference type="OrthoDB" id="1633386at2"/>
<dbReference type="AlphaFoldDB" id="A0A125NV80"/>
<reference evidence="2 3" key="1">
    <citation type="submission" date="2015-10" db="EMBL/GenBank/DDBJ databases">
        <title>Transcriptomic analysis of a linuron degrading triple-species bacterial consortium.</title>
        <authorList>
            <person name="Albers P."/>
        </authorList>
    </citation>
    <scope>NUCLEOTIDE SEQUENCE [LARGE SCALE GENOMIC DNA]</scope>
    <source>
        <strain evidence="2 3">WDL6</strain>
    </source>
</reference>
<dbReference type="InterPro" id="IPR018964">
    <property type="entry name" value="Phage_phiJL001_Gp84_C"/>
</dbReference>
<dbReference type="STRING" id="121290.APY04_1762"/>
<sequence length="287" mass="31005">MKTLPADLQAHLQTGATTLCWCWRLTRGDGVKMGFTDHDRDVAFEGVTYEAAAGFSASEMRDSVGLSVDNLEVTSALSSDRLSEADLAAGRYDDARVDIFRVNWAAPEQRVLMRSGSLGEVRRAGLSFTAEVRGLAHYLQQPKGRLYQFTCDADVGDRRCGVALSDSAYRGEGEIVDVSSARLFTVSGLEEFADGWFARGALTFTSGAAEGQTVEVRAHTQAGEAVRIELWAPARGPLVAEQTFVVTAGCDKHCTTCAAKFGNAANFRGFPHMPGNDFLTTFGRRGV</sequence>
<evidence type="ECO:0000313" key="2">
    <source>
        <dbReference type="EMBL" id="KWT68940.1"/>
    </source>
</evidence>
<evidence type="ECO:0000313" key="3">
    <source>
        <dbReference type="Proteomes" id="UP000059074"/>
    </source>
</evidence>
<dbReference type="InterPro" id="IPR011928">
    <property type="entry name" value="Phage_phiJL001_Gp84"/>
</dbReference>
<dbReference type="Proteomes" id="UP000059074">
    <property type="component" value="Unassembled WGS sequence"/>
</dbReference>
<proteinExistence type="predicted"/>
<dbReference type="RefSeq" id="WP_068461646.1">
    <property type="nucleotide sequence ID" value="NZ_LMTR01000052.1"/>
</dbReference>
<dbReference type="Pfam" id="PF09931">
    <property type="entry name" value="Phage_phiJL001_Gp84_N"/>
    <property type="match status" value="1"/>
</dbReference>
<dbReference type="EMBL" id="LMTR01000052">
    <property type="protein sequence ID" value="KWT68940.1"/>
    <property type="molecule type" value="Genomic_DNA"/>
</dbReference>
<keyword evidence="3" id="KW-1185">Reference proteome</keyword>
<feature type="domain" description="Bacteriophage phiJL001 Gp84 C-terminal" evidence="1">
    <location>
        <begin position="195"/>
        <end position="277"/>
    </location>
</feature>
<protein>
    <submittedName>
        <fullName evidence="2">Gene Transfer Agent FAD/FMN-containing dehydrogenase</fullName>
    </submittedName>
</protein>
<dbReference type="Pfam" id="PF09356">
    <property type="entry name" value="Phage_BR0599"/>
    <property type="match status" value="1"/>
</dbReference>
<name>A0A125NV80_HYPSL</name>
<accession>A0A125NV80</accession>
<comment type="caution">
    <text evidence="2">The sequence shown here is derived from an EMBL/GenBank/DDBJ whole genome shotgun (WGS) entry which is preliminary data.</text>
</comment>
<dbReference type="PATRIC" id="fig|121290.4.peg.854"/>